<dbReference type="SUPFAM" id="SSF53720">
    <property type="entry name" value="ALDH-like"/>
    <property type="match status" value="1"/>
</dbReference>
<dbReference type="GO" id="GO:0016620">
    <property type="term" value="F:oxidoreductase activity, acting on the aldehyde or oxo group of donors, NAD or NADP as acceptor"/>
    <property type="evidence" value="ECO:0007669"/>
    <property type="project" value="InterPro"/>
</dbReference>
<dbReference type="Proteomes" id="UP000317716">
    <property type="component" value="Unassembled WGS sequence"/>
</dbReference>
<dbReference type="InterPro" id="IPR029510">
    <property type="entry name" value="Ald_DH_CS_GLU"/>
</dbReference>
<dbReference type="InterPro" id="IPR016163">
    <property type="entry name" value="Ald_DH_C"/>
</dbReference>
<comment type="similarity">
    <text evidence="1 4">Belongs to the aldehyde dehydrogenase family.</text>
</comment>
<evidence type="ECO:0000313" key="6">
    <source>
        <dbReference type="EMBL" id="TMQ56558.1"/>
    </source>
</evidence>
<evidence type="ECO:0000256" key="3">
    <source>
        <dbReference type="PROSITE-ProRule" id="PRU10007"/>
    </source>
</evidence>
<dbReference type="FunFam" id="3.40.309.10:FF:000012">
    <property type="entry name" value="Betaine aldehyde dehydrogenase"/>
    <property type="match status" value="1"/>
</dbReference>
<feature type="domain" description="Aldehyde dehydrogenase" evidence="5">
    <location>
        <begin position="13"/>
        <end position="476"/>
    </location>
</feature>
<dbReference type="InterPro" id="IPR016160">
    <property type="entry name" value="Ald_DH_CS_CYS"/>
</dbReference>
<feature type="active site" evidence="3">
    <location>
        <position position="250"/>
    </location>
</feature>
<sequence length="489" mass="52607">MDPLPLYIGGRFVNGAEPTQTIVNPATGATIARAARATPAETEAAIQAAREAFDDGPWPAATAARRGRVLLEIARRLRESADRLARLETENMGKPIIESEFDVADAATCFEYYGGLATKVTGDVNPVPDEALSLTLKEPVGVCGQIIPWNYPLLMAAWKIAPALCAGCTLVLKPAEATPLTAIELARILDGIEDLPKGVVNILTGDGPDAGAALASSERVDKVAFTGSTRTGRTILRAAAESNLKRVTLELGGKSPNIFYADAAWEPAIEGALFGVFVNQGEVCSAGSRILVERRIHDRFLDAIVEKARTIRLGDPLDRATRMGPLVTAAHRERVAGYIEQGRREGARLVLGGVRPDRELAAGAYLEPTIFAGVDPGMTIAREEIFGPVVTVMPFEGEADALRIANATPYGLAGAVWTRDIYRAFRVVRKLRAGIVWVNHMQPTYVEAPWGGMKMSGAGRELGRYGVENYLELKQVHVNLNEAPTGWYA</sequence>
<evidence type="ECO:0000256" key="1">
    <source>
        <dbReference type="ARBA" id="ARBA00009986"/>
    </source>
</evidence>
<organism evidence="6 7">
    <name type="scientific">Eiseniibacteriota bacterium</name>
    <dbReference type="NCBI Taxonomy" id="2212470"/>
    <lineage>
        <taxon>Bacteria</taxon>
        <taxon>Candidatus Eiseniibacteriota</taxon>
    </lineage>
</organism>
<name>A0A538SYT6_UNCEI</name>
<dbReference type="EMBL" id="VBOS01000162">
    <property type="protein sequence ID" value="TMQ56558.1"/>
    <property type="molecule type" value="Genomic_DNA"/>
</dbReference>
<reference evidence="6 7" key="1">
    <citation type="journal article" date="2019" name="Nat. Microbiol.">
        <title>Mediterranean grassland soil C-N compound turnover is dependent on rainfall and depth, and is mediated by genomically divergent microorganisms.</title>
        <authorList>
            <person name="Diamond S."/>
            <person name="Andeer P.F."/>
            <person name="Li Z."/>
            <person name="Crits-Christoph A."/>
            <person name="Burstein D."/>
            <person name="Anantharaman K."/>
            <person name="Lane K.R."/>
            <person name="Thomas B.C."/>
            <person name="Pan C."/>
            <person name="Northen T.R."/>
            <person name="Banfield J.F."/>
        </authorList>
    </citation>
    <scope>NUCLEOTIDE SEQUENCE [LARGE SCALE GENOMIC DNA]</scope>
    <source>
        <strain evidence="6">WS_2</strain>
    </source>
</reference>
<protein>
    <submittedName>
        <fullName evidence="6">Aldehyde dehydrogenase family protein</fullName>
    </submittedName>
</protein>
<accession>A0A538SYT6</accession>
<evidence type="ECO:0000256" key="4">
    <source>
        <dbReference type="RuleBase" id="RU003345"/>
    </source>
</evidence>
<dbReference type="InterPro" id="IPR016161">
    <property type="entry name" value="Ald_DH/histidinol_DH"/>
</dbReference>
<dbReference type="FunFam" id="3.40.605.10:FF:000007">
    <property type="entry name" value="NAD/NADP-dependent betaine aldehyde dehydrogenase"/>
    <property type="match status" value="1"/>
</dbReference>
<evidence type="ECO:0000256" key="2">
    <source>
        <dbReference type="ARBA" id="ARBA00023002"/>
    </source>
</evidence>
<dbReference type="Gene3D" id="3.40.309.10">
    <property type="entry name" value="Aldehyde Dehydrogenase, Chain A, domain 2"/>
    <property type="match status" value="1"/>
</dbReference>
<dbReference type="AlphaFoldDB" id="A0A538SYT6"/>
<keyword evidence="2 4" id="KW-0560">Oxidoreductase</keyword>
<evidence type="ECO:0000313" key="7">
    <source>
        <dbReference type="Proteomes" id="UP000317716"/>
    </source>
</evidence>
<dbReference type="Pfam" id="PF00171">
    <property type="entry name" value="Aldedh"/>
    <property type="match status" value="1"/>
</dbReference>
<dbReference type="InterPro" id="IPR015590">
    <property type="entry name" value="Aldehyde_DH_dom"/>
</dbReference>
<dbReference type="InterPro" id="IPR016162">
    <property type="entry name" value="Ald_DH_N"/>
</dbReference>
<comment type="caution">
    <text evidence="6">The sequence shown here is derived from an EMBL/GenBank/DDBJ whole genome shotgun (WGS) entry which is preliminary data.</text>
</comment>
<evidence type="ECO:0000259" key="5">
    <source>
        <dbReference type="Pfam" id="PF00171"/>
    </source>
</evidence>
<dbReference type="PROSITE" id="PS00070">
    <property type="entry name" value="ALDEHYDE_DEHYDR_CYS"/>
    <property type="match status" value="1"/>
</dbReference>
<dbReference type="Gene3D" id="3.40.605.10">
    <property type="entry name" value="Aldehyde Dehydrogenase, Chain A, domain 1"/>
    <property type="match status" value="1"/>
</dbReference>
<dbReference type="PROSITE" id="PS00687">
    <property type="entry name" value="ALDEHYDE_DEHYDR_GLU"/>
    <property type="match status" value="1"/>
</dbReference>
<dbReference type="PANTHER" id="PTHR11699">
    <property type="entry name" value="ALDEHYDE DEHYDROGENASE-RELATED"/>
    <property type="match status" value="1"/>
</dbReference>
<gene>
    <name evidence="6" type="ORF">E6K72_04845</name>
</gene>
<proteinExistence type="inferred from homology"/>